<feature type="domain" description="Alanine racemase N-terminal" evidence="4">
    <location>
        <begin position="23"/>
        <end position="221"/>
    </location>
</feature>
<dbReference type="InterPro" id="IPR001608">
    <property type="entry name" value="Ala_racemase_N"/>
</dbReference>
<comment type="cofactor">
    <cofactor evidence="2">
        <name>pyridoxal 5'-phosphate</name>
        <dbReference type="ChEBI" id="CHEBI:597326"/>
    </cofactor>
</comment>
<organism evidence="5 6">
    <name type="scientific">Ferrithrix thermotolerans DSM 19514</name>
    <dbReference type="NCBI Taxonomy" id="1121881"/>
    <lineage>
        <taxon>Bacteria</taxon>
        <taxon>Bacillati</taxon>
        <taxon>Actinomycetota</taxon>
        <taxon>Acidimicrobiia</taxon>
        <taxon>Acidimicrobiales</taxon>
        <taxon>Acidimicrobiaceae</taxon>
        <taxon>Ferrithrix</taxon>
    </lineage>
</organism>
<feature type="modified residue" description="N6-(pyridoxal phosphate)lysine" evidence="2">
    <location>
        <position position="43"/>
    </location>
</feature>
<evidence type="ECO:0000256" key="3">
    <source>
        <dbReference type="RuleBase" id="RU004514"/>
    </source>
</evidence>
<reference evidence="6" key="1">
    <citation type="submission" date="2016-11" db="EMBL/GenBank/DDBJ databases">
        <authorList>
            <person name="Varghese N."/>
            <person name="Submissions S."/>
        </authorList>
    </citation>
    <scope>NUCLEOTIDE SEQUENCE [LARGE SCALE GENOMIC DNA]</scope>
    <source>
        <strain evidence="6">DSM 19514</strain>
    </source>
</reference>
<dbReference type="Proteomes" id="UP000184295">
    <property type="component" value="Unassembled WGS sequence"/>
</dbReference>
<dbReference type="AlphaFoldDB" id="A0A1M4TSQ3"/>
<dbReference type="PANTHER" id="PTHR10146">
    <property type="entry name" value="PROLINE SYNTHETASE CO-TRANSCRIBED BACTERIAL HOMOLOG PROTEIN"/>
    <property type="match status" value="1"/>
</dbReference>
<evidence type="ECO:0000313" key="5">
    <source>
        <dbReference type="EMBL" id="SHE47501.1"/>
    </source>
</evidence>
<keyword evidence="6" id="KW-1185">Reference proteome</keyword>
<evidence type="ECO:0000313" key="6">
    <source>
        <dbReference type="Proteomes" id="UP000184295"/>
    </source>
</evidence>
<dbReference type="STRING" id="1121881.SAMN02745225_00729"/>
<dbReference type="InterPro" id="IPR011078">
    <property type="entry name" value="PyrdxlP_homeostasis"/>
</dbReference>
<dbReference type="GO" id="GO:0030170">
    <property type="term" value="F:pyridoxal phosphate binding"/>
    <property type="evidence" value="ECO:0007669"/>
    <property type="project" value="InterPro"/>
</dbReference>
<evidence type="ECO:0000259" key="4">
    <source>
        <dbReference type="Pfam" id="PF01168"/>
    </source>
</evidence>
<dbReference type="PANTHER" id="PTHR10146:SF14">
    <property type="entry name" value="PYRIDOXAL PHOSPHATE HOMEOSTASIS PROTEIN"/>
    <property type="match status" value="1"/>
</dbReference>
<gene>
    <name evidence="5" type="ORF">SAMN02745225_00729</name>
</gene>
<dbReference type="Pfam" id="PF01168">
    <property type="entry name" value="Ala_racemase_N"/>
    <property type="match status" value="1"/>
</dbReference>
<protein>
    <recommendedName>
        <fullName evidence="4">Alanine racemase N-terminal domain-containing protein</fullName>
    </recommendedName>
</protein>
<accession>A0A1M4TSQ3</accession>
<dbReference type="RefSeq" id="WP_178138690.1">
    <property type="nucleotide sequence ID" value="NZ_FQUL01000006.1"/>
</dbReference>
<dbReference type="SUPFAM" id="SSF51419">
    <property type="entry name" value="PLP-binding barrel"/>
    <property type="match status" value="1"/>
</dbReference>
<evidence type="ECO:0000256" key="2">
    <source>
        <dbReference type="PIRSR" id="PIRSR004848-1"/>
    </source>
</evidence>
<dbReference type="InterPro" id="IPR029066">
    <property type="entry name" value="PLP-binding_barrel"/>
</dbReference>
<proteinExistence type="inferred from homology"/>
<sequence length="226" mass="25178">MSESSQGFGLPSTTELETRLEKVRERIAAAGVAKSVRLICVTKGFPLEMVIKMKELGVYDFGENYQQELSSKAVDEVQVRWHFIGGIQRSKLKKITEVAYAIHSVSRMSELHDLANLDYRGEVFLQLRSDDVAGRNGFDRSELESAVKLCKELHINLVGLMGVASLTSGYRAPEFFRLLRDLSDGFGLKRCSMGMSDDFELALEYGATDLRLGRVLLGPRPNPKAA</sequence>
<dbReference type="Gene3D" id="3.20.20.10">
    <property type="entry name" value="Alanine racemase"/>
    <property type="match status" value="1"/>
</dbReference>
<keyword evidence="1 2" id="KW-0663">Pyridoxal phosphate</keyword>
<comment type="similarity">
    <text evidence="3">Belongs to the pyridoxal phosphate-binding protein YggS/PROSC family.</text>
</comment>
<dbReference type="PIRSF" id="PIRSF004848">
    <property type="entry name" value="YBL036c_PLPDEIII"/>
    <property type="match status" value="1"/>
</dbReference>
<name>A0A1M4TSQ3_9ACTN</name>
<evidence type="ECO:0000256" key="1">
    <source>
        <dbReference type="ARBA" id="ARBA00022898"/>
    </source>
</evidence>
<dbReference type="EMBL" id="FQUL01000006">
    <property type="protein sequence ID" value="SHE47501.1"/>
    <property type="molecule type" value="Genomic_DNA"/>
</dbReference>